<evidence type="ECO:0000313" key="4">
    <source>
        <dbReference type="Proteomes" id="UP001205867"/>
    </source>
</evidence>
<dbReference type="Pfam" id="PF13692">
    <property type="entry name" value="Glyco_trans_1_4"/>
    <property type="match status" value="1"/>
</dbReference>
<protein>
    <submittedName>
        <fullName evidence="3">WecB/TagA/CpsF family glycosyltransferase</fullName>
    </submittedName>
</protein>
<dbReference type="CDD" id="cd06533">
    <property type="entry name" value="Glyco_transf_WecG_TagA"/>
    <property type="match status" value="1"/>
</dbReference>
<organism evidence="3 4">
    <name type="scientific">Micrococcus luteus</name>
    <name type="common">Micrococcus lysodeikticus</name>
    <dbReference type="NCBI Taxonomy" id="1270"/>
    <lineage>
        <taxon>Bacteria</taxon>
        <taxon>Bacillati</taxon>
        <taxon>Actinomycetota</taxon>
        <taxon>Actinomycetes</taxon>
        <taxon>Micrococcales</taxon>
        <taxon>Micrococcaceae</taxon>
        <taxon>Micrococcus</taxon>
    </lineage>
</organism>
<evidence type="ECO:0000256" key="2">
    <source>
        <dbReference type="ARBA" id="ARBA00022679"/>
    </source>
</evidence>
<reference evidence="3" key="1">
    <citation type="submission" date="2023-06" db="EMBL/GenBank/DDBJ databases">
        <title>lsaBGC provides a comprehensive framework for evolutionary analysis of biosynthetic gene clusters within focal taxa.</title>
        <authorList>
            <person name="Salamzade R."/>
            <person name="Sandstrom S."/>
            <person name="Kalan L.R."/>
        </authorList>
    </citation>
    <scope>NUCLEOTIDE SEQUENCE</scope>
    <source>
        <strain evidence="3">P3-SID899</strain>
    </source>
</reference>
<proteinExistence type="predicted"/>
<dbReference type="Pfam" id="PF03808">
    <property type="entry name" value="Glyco_tran_WecG"/>
    <property type="match status" value="1"/>
</dbReference>
<name>A0AAP3AI73_MICLU</name>
<dbReference type="PANTHER" id="PTHR34136:SF1">
    <property type="entry name" value="UDP-N-ACETYL-D-MANNOSAMINURONIC ACID TRANSFERASE"/>
    <property type="match status" value="1"/>
</dbReference>
<sequence length="578" mass="62970">MTVADPASQDDLPLEVRSHKGKLAATLTRMVLLGEPYQEAKFVWSPKSGRVRDRIHAAAESSDLVATSQFPALLLAERAGLTPDMHFAHNVDWELSRHHDPALLRVLRNSSRLRSLEERLLSTPRRVYALSKTDVVRLREWGIYAEHLPLASRGERRAPSETRTVGLLGKMSWPPNAEAVDQLLTSIVPRVREASGRPVGVVLAGSGSEKYDDPRSGVVGMGRVSSLDEFYDRVDVVVVPRYGSTSGVSVKMLEAIEHGVDVIVPSRLAEDAGVPVEWVITADTPDEMVAGLTARLTGTRLDRMGEIRQGVLQYTEVTWQEPKAEASEPTVLPLSSAILENFARDDLAERIIPSDAQLLDVAFAGAGRVQTVNLHHLHLLGHNRRFAAAMRSAARVTADGWPVQVFCERGLGVATARVTGATFVENLVHDPRLPGRRIAVIGGSPDTVAAFAEAIRARGAQVTYTNTGRKNEWAPERIAGEITTAGGADIVLLAVTPPFGDIFGMELEAHLPGPFYINIGGGLAMFVGETSRAHPLVQSAGLEWVHRLLQNPRRLARRYLIDCPPVLVSMGRASRRTG</sequence>
<dbReference type="EMBL" id="JALXKZ020000006">
    <property type="protein sequence ID" value="MCV7628565.1"/>
    <property type="molecule type" value="Genomic_DNA"/>
</dbReference>
<dbReference type="Proteomes" id="UP001205867">
    <property type="component" value="Unassembled WGS sequence"/>
</dbReference>
<dbReference type="AlphaFoldDB" id="A0AAP3AI73"/>
<dbReference type="GO" id="GO:0016758">
    <property type="term" value="F:hexosyltransferase activity"/>
    <property type="evidence" value="ECO:0007669"/>
    <property type="project" value="TreeGrafter"/>
</dbReference>
<dbReference type="PANTHER" id="PTHR34136">
    <property type="match status" value="1"/>
</dbReference>
<evidence type="ECO:0000313" key="3">
    <source>
        <dbReference type="EMBL" id="MCV7628565.1"/>
    </source>
</evidence>
<dbReference type="SUPFAM" id="SSF53756">
    <property type="entry name" value="UDP-Glycosyltransferase/glycogen phosphorylase"/>
    <property type="match status" value="1"/>
</dbReference>
<dbReference type="InterPro" id="IPR004629">
    <property type="entry name" value="WecG_TagA_CpsF"/>
</dbReference>
<keyword evidence="1" id="KW-0328">Glycosyltransferase</keyword>
<keyword evidence="2" id="KW-0808">Transferase</keyword>
<accession>A0AAP3AI73</accession>
<comment type="caution">
    <text evidence="3">The sequence shown here is derived from an EMBL/GenBank/DDBJ whole genome shotgun (WGS) entry which is preliminary data.</text>
</comment>
<gene>
    <name evidence="3" type="ORF">M3A82_004305</name>
</gene>
<evidence type="ECO:0000256" key="1">
    <source>
        <dbReference type="ARBA" id="ARBA00022676"/>
    </source>
</evidence>